<keyword evidence="1" id="KW-0472">Membrane</keyword>
<dbReference type="EMBL" id="CP093217">
    <property type="protein sequence ID" value="UQW81370.1"/>
    <property type="molecule type" value="Genomic_DNA"/>
</dbReference>
<dbReference type="OrthoDB" id="9955196at2"/>
<proteinExistence type="predicted"/>
<accession>A0A2C6WLM4</accession>
<sequence length="70" mass="8184">MWKNIEISVSLIILIGALIFAIYSFYANSIAMGVGALIVALVNCYYMIKEWKEKRDEDYLMLWYLLNVEI</sequence>
<reference evidence="2" key="1">
    <citation type="journal article" date="2017" name="Appl. Environ. Microbiol.">
        <title>Staphylococcus edaphicus sp. nov., isolated in Antarctica, harbours mecC gene and genomic islands with suspected role in adaptation to extreme environment.</title>
        <authorList>
            <person name="Pantucek R."/>
            <person name="Sedlacek I."/>
            <person name="Indrakova A."/>
            <person name="Vrbovska V."/>
            <person name="Maslanova I."/>
            <person name="Kovarovic V."/>
            <person name="Svec P."/>
            <person name="Kralova S."/>
            <person name="Kristofova L."/>
            <person name="Keklakova J."/>
            <person name="Petras P."/>
            <person name="Doskar J."/>
        </authorList>
    </citation>
    <scope>NUCLEOTIDE SEQUENCE</scope>
    <source>
        <strain evidence="2">CCM 8730</strain>
    </source>
</reference>
<reference evidence="4" key="2">
    <citation type="submission" date="2017-10" db="EMBL/GenBank/DDBJ databases">
        <title>Staphylococcus edaphicus sp. nov., isolated in Antarctica, harbouring mecC gene and genomic islands essential in adaptation to extreme environment.</title>
        <authorList>
            <person name="Pantucek R."/>
            <person name="Sedlacek I."/>
            <person name="Indrakova A."/>
            <person name="Vrbovska V."/>
            <person name="Maslanova I."/>
            <person name="Kovarovic V."/>
            <person name="Svec P."/>
            <person name="Kralova S."/>
            <person name="Kristofova L."/>
            <person name="Keklakova J."/>
            <person name="Petras P."/>
            <person name="Doskar J."/>
        </authorList>
    </citation>
    <scope>NUCLEOTIDE SEQUENCE [LARGE SCALE GENOMIC DNA]</scope>
    <source>
        <strain evidence="4">CCM 5085</strain>
    </source>
</reference>
<dbReference type="RefSeq" id="WP_099090904.1">
    <property type="nucleotide sequence ID" value="NZ_CP093217.1"/>
</dbReference>
<organism evidence="2 4">
    <name type="scientific">Staphylococcus edaphicus</name>
    <dbReference type="NCBI Taxonomy" id="1955013"/>
    <lineage>
        <taxon>Bacteria</taxon>
        <taxon>Bacillati</taxon>
        <taxon>Bacillota</taxon>
        <taxon>Bacilli</taxon>
        <taxon>Bacillales</taxon>
        <taxon>Staphylococcaceae</taxon>
        <taxon>Staphylococcus</taxon>
    </lineage>
</organism>
<dbReference type="Proteomes" id="UP001056588">
    <property type="component" value="Chromosome"/>
</dbReference>
<gene>
    <name evidence="2" type="ORF">BTJ66_10490</name>
    <name evidence="3" type="ORF">MNY58_12545</name>
</gene>
<evidence type="ECO:0000313" key="5">
    <source>
        <dbReference type="Proteomes" id="UP001056588"/>
    </source>
</evidence>
<dbReference type="EMBL" id="MRZN01000018">
    <property type="protein sequence ID" value="PHK49043.1"/>
    <property type="molecule type" value="Genomic_DNA"/>
</dbReference>
<evidence type="ECO:0000313" key="2">
    <source>
        <dbReference type="EMBL" id="PHK49043.1"/>
    </source>
</evidence>
<evidence type="ECO:0000256" key="1">
    <source>
        <dbReference type="SAM" id="Phobius"/>
    </source>
</evidence>
<reference evidence="3" key="4">
    <citation type="submission" date="2022-03" db="EMBL/GenBank/DDBJ databases">
        <title>Complete Genome Sequence of Staphylococcus edaphicus strain CCM 8731.</title>
        <authorList>
            <person name="Rimmer C.O."/>
            <person name="Thomas J.C."/>
        </authorList>
    </citation>
    <scope>NUCLEOTIDE SEQUENCE</scope>
    <source>
        <strain evidence="3">CCM 8731</strain>
    </source>
</reference>
<dbReference type="Proteomes" id="UP000223828">
    <property type="component" value="Unassembled WGS sequence"/>
</dbReference>
<keyword evidence="5" id="KW-1185">Reference proteome</keyword>
<feature type="transmembrane region" description="Helical" evidence="1">
    <location>
        <begin position="7"/>
        <end position="24"/>
    </location>
</feature>
<protein>
    <submittedName>
        <fullName evidence="2">Uncharacterized protein</fullName>
    </submittedName>
</protein>
<keyword evidence="1" id="KW-1133">Transmembrane helix</keyword>
<dbReference type="AlphaFoldDB" id="A0A2C6WLM4"/>
<reference evidence="2" key="3">
    <citation type="submission" date="2017-10" db="EMBL/GenBank/DDBJ databases">
        <authorList>
            <person name="Vrbovska V."/>
            <person name="Kovarovic V."/>
            <person name="Indrakova A."/>
        </authorList>
    </citation>
    <scope>NUCLEOTIDE SEQUENCE</scope>
    <source>
        <strain evidence="2">CCM 8730</strain>
    </source>
</reference>
<name>A0A2C6WLM4_9STAP</name>
<feature type="transmembrane region" description="Helical" evidence="1">
    <location>
        <begin position="30"/>
        <end position="48"/>
    </location>
</feature>
<keyword evidence="1" id="KW-0812">Transmembrane</keyword>
<evidence type="ECO:0000313" key="3">
    <source>
        <dbReference type="EMBL" id="UQW81370.1"/>
    </source>
</evidence>
<evidence type="ECO:0000313" key="4">
    <source>
        <dbReference type="Proteomes" id="UP000223828"/>
    </source>
</evidence>